<feature type="transmembrane region" description="Helical" evidence="2">
    <location>
        <begin position="155"/>
        <end position="173"/>
    </location>
</feature>
<dbReference type="Proteomes" id="UP001230908">
    <property type="component" value="Unassembled WGS sequence"/>
</dbReference>
<feature type="transmembrane region" description="Helical" evidence="2">
    <location>
        <begin position="313"/>
        <end position="333"/>
    </location>
</feature>
<keyword evidence="2" id="KW-0472">Membrane</keyword>
<feature type="transmembrane region" description="Helical" evidence="2">
    <location>
        <begin position="185"/>
        <end position="204"/>
    </location>
</feature>
<feature type="transmembrane region" description="Helical" evidence="2">
    <location>
        <begin position="68"/>
        <end position="93"/>
    </location>
</feature>
<evidence type="ECO:0000313" key="5">
    <source>
        <dbReference type="Proteomes" id="UP001230908"/>
    </source>
</evidence>
<evidence type="ECO:0000256" key="2">
    <source>
        <dbReference type="SAM" id="Phobius"/>
    </source>
</evidence>
<dbReference type="Pfam" id="PF01757">
    <property type="entry name" value="Acyl_transf_3"/>
    <property type="match status" value="1"/>
</dbReference>
<gene>
    <name evidence="4" type="ORF">RB614_34955</name>
</gene>
<reference evidence="4 5" key="1">
    <citation type="submission" date="2023-08" db="EMBL/GenBank/DDBJ databases">
        <title>Phytohabitans sansha sp. nov., isolated from marine sediment.</title>
        <authorList>
            <person name="Zhao Y."/>
            <person name="Yi K."/>
        </authorList>
    </citation>
    <scope>NUCLEOTIDE SEQUENCE [LARGE SCALE GENOMIC DNA]</scope>
    <source>
        <strain evidence="4 5">ZYX-F-186</strain>
    </source>
</reference>
<feature type="transmembrane region" description="Helical" evidence="2">
    <location>
        <begin position="345"/>
        <end position="367"/>
    </location>
</feature>
<organism evidence="4 5">
    <name type="scientific">Phytohabitans maris</name>
    <dbReference type="NCBI Taxonomy" id="3071409"/>
    <lineage>
        <taxon>Bacteria</taxon>
        <taxon>Bacillati</taxon>
        <taxon>Actinomycetota</taxon>
        <taxon>Actinomycetes</taxon>
        <taxon>Micromonosporales</taxon>
        <taxon>Micromonosporaceae</taxon>
    </lineage>
</organism>
<evidence type="ECO:0000256" key="1">
    <source>
        <dbReference type="SAM" id="MobiDB-lite"/>
    </source>
</evidence>
<comment type="caution">
    <text evidence="4">The sequence shown here is derived from an EMBL/GenBank/DDBJ whole genome shotgun (WGS) entry which is preliminary data.</text>
</comment>
<protein>
    <submittedName>
        <fullName evidence="4">Acyltransferase</fullName>
        <ecNumber evidence="4">2.3.1.-</ecNumber>
    </submittedName>
</protein>
<sequence length="424" mass="46897">MTGGVAIEMGADLRSANRDYLASVDHLRAFAALLIVFYHGVQLFSSAIRDTSFNSRTGWLYSSNPVLTFVLEGHTAVALFMVLSGFIFTVGTLDREVSWSRFMANRLLRIYPMFVLLLVIGIAANPDAFSLSGLAQAVLGLGNLPGGMMLGDVSGMFWAVAVEMQFYLVFPLLNRLLTRFGISMLVRLFAAIVVVRGLVWAAATTHDAHRMLYLNIAGRIDQFLLGMIAAWLFVRYRDRFRGWWKTGIALALAIVTLWAFNQAHGFHSNEAWRLAWVDVEGGVWALVILTYAATCRGTSLPSRVVAKVGETSYSIYLLHFLVVSYLADNGYLIELRWLSPIENALLTTAVIVVPVVLAISALTYQSVEQPFLRMRIKYLLPVPPPSHRLPPADRSDRAVPQTPRGHPEPAALATSRAASIPEAR</sequence>
<dbReference type="EC" id="2.3.1.-" evidence="4"/>
<proteinExistence type="predicted"/>
<feature type="transmembrane region" description="Helical" evidence="2">
    <location>
        <begin position="243"/>
        <end position="260"/>
    </location>
</feature>
<feature type="region of interest" description="Disordered" evidence="1">
    <location>
        <begin position="387"/>
        <end position="424"/>
    </location>
</feature>
<dbReference type="PANTHER" id="PTHR23028">
    <property type="entry name" value="ACETYLTRANSFERASE"/>
    <property type="match status" value="1"/>
</dbReference>
<dbReference type="InterPro" id="IPR050879">
    <property type="entry name" value="Acyltransferase_3"/>
</dbReference>
<dbReference type="PANTHER" id="PTHR23028:SF53">
    <property type="entry name" value="ACYL_TRANSF_3 DOMAIN-CONTAINING PROTEIN"/>
    <property type="match status" value="1"/>
</dbReference>
<evidence type="ECO:0000313" key="4">
    <source>
        <dbReference type="EMBL" id="MDQ7909734.1"/>
    </source>
</evidence>
<keyword evidence="2" id="KW-1133">Transmembrane helix</keyword>
<name>A0ABU0ZRT3_9ACTN</name>
<keyword evidence="4" id="KW-0012">Acyltransferase</keyword>
<dbReference type="InterPro" id="IPR002656">
    <property type="entry name" value="Acyl_transf_3_dom"/>
</dbReference>
<keyword evidence="4" id="KW-0808">Transferase</keyword>
<feature type="transmembrane region" description="Helical" evidence="2">
    <location>
        <begin position="272"/>
        <end position="292"/>
    </location>
</feature>
<feature type="domain" description="Acyltransferase 3" evidence="3">
    <location>
        <begin position="22"/>
        <end position="358"/>
    </location>
</feature>
<dbReference type="GO" id="GO:0016746">
    <property type="term" value="F:acyltransferase activity"/>
    <property type="evidence" value="ECO:0007669"/>
    <property type="project" value="UniProtKB-KW"/>
</dbReference>
<evidence type="ECO:0000259" key="3">
    <source>
        <dbReference type="Pfam" id="PF01757"/>
    </source>
</evidence>
<dbReference type="RefSeq" id="WP_308716992.1">
    <property type="nucleotide sequence ID" value="NZ_JAVHUY010000046.1"/>
</dbReference>
<feature type="transmembrane region" description="Helical" evidence="2">
    <location>
        <begin position="27"/>
        <end position="48"/>
    </location>
</feature>
<accession>A0ABU0ZRT3</accession>
<keyword evidence="5" id="KW-1185">Reference proteome</keyword>
<feature type="transmembrane region" description="Helical" evidence="2">
    <location>
        <begin position="216"/>
        <end position="234"/>
    </location>
</feature>
<dbReference type="EMBL" id="JAVHUY010000046">
    <property type="protein sequence ID" value="MDQ7909734.1"/>
    <property type="molecule type" value="Genomic_DNA"/>
</dbReference>
<keyword evidence="2" id="KW-0812">Transmembrane</keyword>